<dbReference type="Proteomes" id="UP001354989">
    <property type="component" value="Plasmid pPP6"/>
</dbReference>
<reference evidence="1 2" key="1">
    <citation type="submission" date="2021-12" db="EMBL/GenBank/DDBJ databases">
        <title>Genome sequencing of bacteria with rrn-lacking chromosome and rrn-plasmid.</title>
        <authorList>
            <person name="Anda M."/>
            <person name="Iwasaki W."/>
        </authorList>
    </citation>
    <scope>NUCLEOTIDE SEQUENCE [LARGE SCALE GENOMIC DNA]</scope>
    <source>
        <strain evidence="1 2">NBRC 101262</strain>
        <plasmid evidence="1 2">pPP6</plasmid>
    </source>
</reference>
<accession>A0ABM7VM48</accession>
<name>A0ABM7VM48_9BACT</name>
<proteinExistence type="predicted"/>
<protein>
    <submittedName>
        <fullName evidence="1">Uncharacterized protein</fullName>
    </submittedName>
</protein>
<evidence type="ECO:0000313" key="2">
    <source>
        <dbReference type="Proteomes" id="UP001354989"/>
    </source>
</evidence>
<geneLocation type="plasmid" evidence="1 2">
    <name>pPP6</name>
</geneLocation>
<dbReference type="NCBIfam" id="NF040559">
    <property type="entry name" value="CAS_Csx20"/>
    <property type="match status" value="1"/>
</dbReference>
<dbReference type="InterPro" id="IPR049811">
    <property type="entry name" value="MJ1673-like_dom"/>
</dbReference>
<gene>
    <name evidence="1" type="ORF">PEPS_43380</name>
</gene>
<sequence length="127" mass="14493">MFLLFSHQLTDEQIQDARQNWGVSEFVSLPSDLQQKWSNVPAELESLQAYAQPFIQWLSDHQLGSSDVVLNQGDFGLSYLLANHIIFNQATAVYSTTVRKAVKELNMDGEVITTKIFKHQIFREYGA</sequence>
<keyword evidence="1" id="KW-0614">Plasmid</keyword>
<keyword evidence="2" id="KW-1185">Reference proteome</keyword>
<dbReference type="EMBL" id="AP025298">
    <property type="protein sequence ID" value="BDD02058.1"/>
    <property type="molecule type" value="Genomic_DNA"/>
</dbReference>
<evidence type="ECO:0000313" key="1">
    <source>
        <dbReference type="EMBL" id="BDD02058.1"/>
    </source>
</evidence>
<organism evidence="1 2">
    <name type="scientific">Persicobacter psychrovividus</name>
    <dbReference type="NCBI Taxonomy" id="387638"/>
    <lineage>
        <taxon>Bacteria</taxon>
        <taxon>Pseudomonadati</taxon>
        <taxon>Bacteroidota</taxon>
        <taxon>Cytophagia</taxon>
        <taxon>Cytophagales</taxon>
        <taxon>Persicobacteraceae</taxon>
        <taxon>Persicobacter</taxon>
    </lineage>
</organism>